<proteinExistence type="predicted"/>
<keyword evidence="3" id="KW-1185">Reference proteome</keyword>
<gene>
    <name evidence="2" type="ORF">NCTC13292_00740</name>
</gene>
<dbReference type="Pfam" id="PF26343">
    <property type="entry name" value="VapC50_C"/>
    <property type="match status" value="1"/>
</dbReference>
<evidence type="ECO:0000313" key="2">
    <source>
        <dbReference type="EMBL" id="STX41133.1"/>
    </source>
</evidence>
<dbReference type="AlphaFoldDB" id="A0A378J088"/>
<feature type="domain" description="VapC50 C-terminal" evidence="1">
    <location>
        <begin position="66"/>
        <end position="116"/>
    </location>
</feature>
<reference evidence="2 3" key="1">
    <citation type="submission" date="2018-06" db="EMBL/GenBank/DDBJ databases">
        <authorList>
            <consortium name="Pathogen Informatics"/>
            <person name="Doyle S."/>
        </authorList>
    </citation>
    <scope>NUCLEOTIDE SEQUENCE [LARGE SCALE GENOMIC DNA]</scope>
    <source>
        <strain evidence="2 3">NCTC13292</strain>
    </source>
</reference>
<accession>A0A378J088</accession>
<evidence type="ECO:0000259" key="1">
    <source>
        <dbReference type="Pfam" id="PF26343"/>
    </source>
</evidence>
<evidence type="ECO:0000313" key="3">
    <source>
        <dbReference type="Proteomes" id="UP000254677"/>
    </source>
</evidence>
<dbReference type="Proteomes" id="UP000254677">
    <property type="component" value="Unassembled WGS sequence"/>
</dbReference>
<sequence>MGFLIVTLVLIEGKGQIEEELSLTDKNDEHVLAAAIASKSQLIITANLKDFPKQYLSQFKIKACHPDDLFLRVAKENKELFILSIKECYQKLKKPPKTLDQYLVTLRDKCQLTKTALFIEQNKSSFI</sequence>
<organism evidence="2 3">
    <name type="scientific">Legionella donaldsonii</name>
    <dbReference type="NCBI Taxonomy" id="45060"/>
    <lineage>
        <taxon>Bacteria</taxon>
        <taxon>Pseudomonadati</taxon>
        <taxon>Pseudomonadota</taxon>
        <taxon>Gammaproteobacteria</taxon>
        <taxon>Legionellales</taxon>
        <taxon>Legionellaceae</taxon>
        <taxon>Legionella</taxon>
    </lineage>
</organism>
<dbReference type="EMBL" id="UGOA01000001">
    <property type="protein sequence ID" value="STX41133.1"/>
    <property type="molecule type" value="Genomic_DNA"/>
</dbReference>
<name>A0A378J088_9GAMM</name>
<dbReference type="InterPro" id="IPR058652">
    <property type="entry name" value="VapC50_C"/>
</dbReference>
<protein>
    <recommendedName>
        <fullName evidence="1">VapC50 C-terminal domain-containing protein</fullName>
    </recommendedName>
</protein>